<proteinExistence type="predicted"/>
<dbReference type="EMBL" id="CM056742">
    <property type="protein sequence ID" value="KAJ8676899.1"/>
    <property type="molecule type" value="Genomic_DNA"/>
</dbReference>
<dbReference type="Proteomes" id="UP001239111">
    <property type="component" value="Chromosome 2"/>
</dbReference>
<accession>A0ACC2P046</accession>
<evidence type="ECO:0000313" key="1">
    <source>
        <dbReference type="EMBL" id="KAJ8676899.1"/>
    </source>
</evidence>
<evidence type="ECO:0000313" key="2">
    <source>
        <dbReference type="Proteomes" id="UP001239111"/>
    </source>
</evidence>
<keyword evidence="2" id="KW-1185">Reference proteome</keyword>
<sequence>MHAEDTRALRRRAKGRESFRGTNDKKSAHAAEANKAVADVPFNPSFINRKRESMSQGQDRGRHTKLFDPGSSTTPGSAIAHAPTAKRPHPRKQMSHTTKERGGGEGPARATQAPPPSVIYVTPLAERDCGGEADSSSRAIIISRASDASCLRAPKQTDSASNRGGNSSKTTSRRPSVSFVVVQITSPSDSLPVACEKTPRSDRYVHEVNRFLYKIVGMSDHYRASEKKLLQKTLQKYIDSDLSDEVYHEFKTTMQIQRRRRKAREAKKKLVHAIEEGEAAVTPQQRDAPTNQGKSDEAILGGNEESTSESDCTQQDARNDRRGSERAILVERTNGADSTAAEEGQRADSNAGPTPKRPRLPPLRGSADLQQRIHNDISNNEITLTPGMREWIARVLSPIHSSTTNALDDAPEINATGIDIRYEHLFASPRPPSHKTNQHAENQDEGDSGRGTPVCPAPAIVGTTMLALHLAQEVLNDTTGIILAEPADKYPANVYQQLFDETADAVYTSL</sequence>
<organism evidence="1 2">
    <name type="scientific">Eretmocerus hayati</name>
    <dbReference type="NCBI Taxonomy" id="131215"/>
    <lineage>
        <taxon>Eukaryota</taxon>
        <taxon>Metazoa</taxon>
        <taxon>Ecdysozoa</taxon>
        <taxon>Arthropoda</taxon>
        <taxon>Hexapoda</taxon>
        <taxon>Insecta</taxon>
        <taxon>Pterygota</taxon>
        <taxon>Neoptera</taxon>
        <taxon>Endopterygota</taxon>
        <taxon>Hymenoptera</taxon>
        <taxon>Apocrita</taxon>
        <taxon>Proctotrupomorpha</taxon>
        <taxon>Chalcidoidea</taxon>
        <taxon>Aphelinidae</taxon>
        <taxon>Aphelininae</taxon>
        <taxon>Eretmocerus</taxon>
    </lineage>
</organism>
<name>A0ACC2P046_9HYME</name>
<reference evidence="1" key="1">
    <citation type="submission" date="2023-04" db="EMBL/GenBank/DDBJ databases">
        <title>A chromosome-level genome assembly of the parasitoid wasp Eretmocerus hayati.</title>
        <authorList>
            <person name="Zhong Y."/>
            <person name="Liu S."/>
            <person name="Liu Y."/>
        </authorList>
    </citation>
    <scope>NUCLEOTIDE SEQUENCE</scope>
    <source>
        <strain evidence="1">ZJU_SS_LIU_2023</strain>
    </source>
</reference>
<protein>
    <submittedName>
        <fullName evidence="1">Uncharacterized protein</fullName>
    </submittedName>
</protein>
<comment type="caution">
    <text evidence="1">The sequence shown here is derived from an EMBL/GenBank/DDBJ whole genome shotgun (WGS) entry which is preliminary data.</text>
</comment>
<gene>
    <name evidence="1" type="ORF">QAD02_012686</name>
</gene>